<gene>
    <name evidence="1" type="ORF">CITCOLO1_LOCUS13456</name>
</gene>
<accession>A0ABP0YP32</accession>
<evidence type="ECO:0000313" key="1">
    <source>
        <dbReference type="EMBL" id="CAK9321385.1"/>
    </source>
</evidence>
<proteinExistence type="predicted"/>
<name>A0ABP0YP32_9ROSI</name>
<keyword evidence="2" id="KW-1185">Reference proteome</keyword>
<organism evidence="1 2">
    <name type="scientific">Citrullus colocynthis</name>
    <name type="common">colocynth</name>
    <dbReference type="NCBI Taxonomy" id="252529"/>
    <lineage>
        <taxon>Eukaryota</taxon>
        <taxon>Viridiplantae</taxon>
        <taxon>Streptophyta</taxon>
        <taxon>Embryophyta</taxon>
        <taxon>Tracheophyta</taxon>
        <taxon>Spermatophyta</taxon>
        <taxon>Magnoliopsida</taxon>
        <taxon>eudicotyledons</taxon>
        <taxon>Gunneridae</taxon>
        <taxon>Pentapetalae</taxon>
        <taxon>rosids</taxon>
        <taxon>fabids</taxon>
        <taxon>Cucurbitales</taxon>
        <taxon>Cucurbitaceae</taxon>
        <taxon>Benincaseae</taxon>
        <taxon>Citrullus</taxon>
    </lineage>
</organism>
<protein>
    <submittedName>
        <fullName evidence="1">Uncharacterized protein</fullName>
    </submittedName>
</protein>
<sequence>MRNKSESEFHSSLPAGFLFRGRKQGHPFLFLHRLHQVQARERGQAPTILRDPQLLGNPAQTDQAQVQFLWPSRRLYLRRWASSYRQSSEFQILQSDMINREETHCCTIVRRHITNGGSVS</sequence>
<dbReference type="Proteomes" id="UP001642487">
    <property type="component" value="Chromosome 5"/>
</dbReference>
<reference evidence="1 2" key="1">
    <citation type="submission" date="2024-03" db="EMBL/GenBank/DDBJ databases">
        <authorList>
            <person name="Gkanogiannis A."/>
            <person name="Becerra Lopez-Lavalle L."/>
        </authorList>
    </citation>
    <scope>NUCLEOTIDE SEQUENCE [LARGE SCALE GENOMIC DNA]</scope>
</reference>
<evidence type="ECO:0000313" key="2">
    <source>
        <dbReference type="Proteomes" id="UP001642487"/>
    </source>
</evidence>
<dbReference type="EMBL" id="OZ021739">
    <property type="protein sequence ID" value="CAK9321385.1"/>
    <property type="molecule type" value="Genomic_DNA"/>
</dbReference>